<organism evidence="1 2">
    <name type="scientific">Sphingobacterium nematocida</name>
    <dbReference type="NCBI Taxonomy" id="1513896"/>
    <lineage>
        <taxon>Bacteria</taxon>
        <taxon>Pseudomonadati</taxon>
        <taxon>Bacteroidota</taxon>
        <taxon>Sphingobacteriia</taxon>
        <taxon>Sphingobacteriales</taxon>
        <taxon>Sphingobacteriaceae</taxon>
        <taxon>Sphingobacterium</taxon>
    </lineage>
</organism>
<dbReference type="RefSeq" id="WP_079641533.1">
    <property type="nucleotide sequence ID" value="NZ_FUZF01000002.1"/>
</dbReference>
<proteinExistence type="predicted"/>
<dbReference type="Pfam" id="PF16132">
    <property type="entry name" value="DUF4843"/>
    <property type="match status" value="1"/>
</dbReference>
<dbReference type="STRING" id="1513896.SAMN05660841_00874"/>
<sequence>MNRYTFHIFSLSILCLLCGCKKNDQSPFFDGVPALSISGESRQGIISDSLEFSFGVLNSQITDSVINLQVRAIGVPSGADRDFLLAINPAQSTAMPDEYTFPSHFVIPAGQVSTTIPVQIKRSERIESTEAKLVIEVKENANFIPGPRLEVAGQPTSGPRFTLIWTSQLTKPAAWDGFPFAALYFCLGDYSKTKHQIIIDATGITTYDDVMAVSDTWYYIYNKCIEWLDSYNTAHPNAPLRDENGEIVEFPNF</sequence>
<name>A0A1T5BR98_9SPHI</name>
<protein>
    <recommendedName>
        <fullName evidence="3">DUF4843 domain-containing protein</fullName>
    </recommendedName>
</protein>
<evidence type="ECO:0000313" key="2">
    <source>
        <dbReference type="Proteomes" id="UP000190150"/>
    </source>
</evidence>
<accession>A0A1T5BR98</accession>
<dbReference type="EMBL" id="FUZF01000002">
    <property type="protein sequence ID" value="SKB49410.1"/>
    <property type="molecule type" value="Genomic_DNA"/>
</dbReference>
<dbReference type="PROSITE" id="PS51257">
    <property type="entry name" value="PROKAR_LIPOPROTEIN"/>
    <property type="match status" value="1"/>
</dbReference>
<evidence type="ECO:0008006" key="3">
    <source>
        <dbReference type="Google" id="ProtNLM"/>
    </source>
</evidence>
<dbReference type="InterPro" id="IPR032299">
    <property type="entry name" value="DUF4843"/>
</dbReference>
<reference evidence="2" key="1">
    <citation type="submission" date="2017-02" db="EMBL/GenBank/DDBJ databases">
        <authorList>
            <person name="Varghese N."/>
            <person name="Submissions S."/>
        </authorList>
    </citation>
    <scope>NUCLEOTIDE SEQUENCE [LARGE SCALE GENOMIC DNA]</scope>
    <source>
        <strain evidence="2">DSM 24091</strain>
    </source>
</reference>
<dbReference type="OrthoDB" id="1092914at2"/>
<gene>
    <name evidence="1" type="ORF">SAMN05660841_00874</name>
</gene>
<dbReference type="AlphaFoldDB" id="A0A1T5BR98"/>
<evidence type="ECO:0000313" key="1">
    <source>
        <dbReference type="EMBL" id="SKB49410.1"/>
    </source>
</evidence>
<keyword evidence="2" id="KW-1185">Reference proteome</keyword>
<dbReference type="Proteomes" id="UP000190150">
    <property type="component" value="Unassembled WGS sequence"/>
</dbReference>